<organism evidence="1 4">
    <name type="scientific">Paraburkholderia ginsengiterrae</name>
    <dbReference type="NCBI Taxonomy" id="1462993"/>
    <lineage>
        <taxon>Bacteria</taxon>
        <taxon>Pseudomonadati</taxon>
        <taxon>Pseudomonadota</taxon>
        <taxon>Betaproteobacteria</taxon>
        <taxon>Burkholderiales</taxon>
        <taxon>Burkholderiaceae</taxon>
        <taxon>Paraburkholderia</taxon>
    </lineage>
</organism>
<dbReference type="Proteomes" id="UP000078116">
    <property type="component" value="Unassembled WGS sequence"/>
</dbReference>
<name>A0A1A9NAZ6_9BURK</name>
<dbReference type="EMBL" id="LXJZ01000030">
    <property type="protein sequence ID" value="OAJ63001.1"/>
    <property type="molecule type" value="Genomic_DNA"/>
</dbReference>
<sequence length="90" mass="9344">MIQSFEQVIDGKVTQLCASLGEGATPHRVIISLADSAKTLVVLDASGIIGAIKAEIEDPEKLIANAVAKAQSEGLIERAIDTGTIQEASL</sequence>
<proteinExistence type="predicted"/>
<comment type="caution">
    <text evidence="1">The sequence shown here is derived from an EMBL/GenBank/DDBJ whole genome shotgun (WGS) entry which is preliminary data.</text>
</comment>
<evidence type="ECO:0000313" key="2">
    <source>
        <dbReference type="EMBL" id="OAJ63001.1"/>
    </source>
</evidence>
<dbReference type="OrthoDB" id="9108981at2"/>
<evidence type="ECO:0000313" key="4">
    <source>
        <dbReference type="Proteomes" id="UP000078116"/>
    </source>
</evidence>
<protein>
    <submittedName>
        <fullName evidence="1">Uncharacterized protein</fullName>
    </submittedName>
</protein>
<dbReference type="Proteomes" id="UP000077961">
    <property type="component" value="Unassembled WGS sequence"/>
</dbReference>
<keyword evidence="3" id="KW-1185">Reference proteome</keyword>
<evidence type="ECO:0000313" key="3">
    <source>
        <dbReference type="Proteomes" id="UP000077961"/>
    </source>
</evidence>
<dbReference type="RefSeq" id="WP_064265309.1">
    <property type="nucleotide sequence ID" value="NZ_LXJZ01000030.1"/>
</dbReference>
<accession>A0A1A9NAZ6</accession>
<reference evidence="3 4" key="1">
    <citation type="submission" date="2016-04" db="EMBL/GenBank/DDBJ databases">
        <title>Reclassification of Paraburkholderia panaciterrae (Farh et al. 2015) Dobritsa &amp; Samadpour 2016 as a later homotypic synonym of Paraburkholderia ginsengiterrae (Farh et al. 2015) Dobritsa &amp; Samadpour 2016.</title>
        <authorList>
            <person name="Dobritsa A.P."/>
            <person name="Kutumbaka K."/>
            <person name="Samadpour M."/>
        </authorList>
    </citation>
    <scope>NUCLEOTIDE SEQUENCE [LARGE SCALE GENOMIC DNA]</scope>
    <source>
        <strain evidence="1 4">DCY85</strain>
        <strain evidence="2 3">DCY85-1</strain>
    </source>
</reference>
<dbReference type="EMBL" id="LXKA01000176">
    <property type="protein sequence ID" value="OAJ62331.1"/>
    <property type="molecule type" value="Genomic_DNA"/>
</dbReference>
<evidence type="ECO:0000313" key="1">
    <source>
        <dbReference type="EMBL" id="OAJ62331.1"/>
    </source>
</evidence>
<gene>
    <name evidence="2" type="ORF">A6V36_19335</name>
    <name evidence="1" type="ORF">A6V37_23180</name>
</gene>
<dbReference type="AlphaFoldDB" id="A0A1A9NAZ6"/>